<feature type="compositionally biased region" description="Basic and acidic residues" evidence="1">
    <location>
        <begin position="81"/>
        <end position="99"/>
    </location>
</feature>
<dbReference type="RefSeq" id="WP_218320159.1">
    <property type="nucleotide sequence ID" value="NZ_JAEEGC010000038.1"/>
</dbReference>
<comment type="caution">
    <text evidence="2">The sequence shown here is derived from an EMBL/GenBank/DDBJ whole genome shotgun (WGS) entry which is preliminary data.</text>
</comment>
<reference evidence="2" key="1">
    <citation type="submission" date="2020-12" db="EMBL/GenBank/DDBJ databases">
        <title>Clostridium thailandense sp. nov., a novel acetogenic bacterium isolated from peat land soil in Thailand.</title>
        <authorList>
            <person name="Chaikitkaew S."/>
            <person name="Birkeland N.K."/>
        </authorList>
    </citation>
    <scope>NUCLEOTIDE SEQUENCE</scope>
    <source>
        <strain evidence="2">PL3</strain>
    </source>
</reference>
<keyword evidence="3" id="KW-1185">Reference proteome</keyword>
<dbReference type="Proteomes" id="UP000694308">
    <property type="component" value="Unassembled WGS sequence"/>
</dbReference>
<sequence>MVLLFILMTLVVLAVAINLSEKVFWPRRNSKVTPKSVYEKTIHFHKNRNKYYKFLKNNTYLLGCFMNHLQNKKKKRNPRIKNREQCEKKNDNIIPWPKD</sequence>
<dbReference type="EMBL" id="JAEEGC010000038">
    <property type="protein sequence ID" value="MBV7273127.1"/>
    <property type="molecule type" value="Genomic_DNA"/>
</dbReference>
<proteinExistence type="predicted"/>
<dbReference type="AlphaFoldDB" id="A0A949WUZ8"/>
<name>A0A949WUZ8_9CLOT</name>
<feature type="region of interest" description="Disordered" evidence="1">
    <location>
        <begin position="73"/>
        <end position="99"/>
    </location>
</feature>
<accession>A0A949WUZ8</accession>
<evidence type="ECO:0000256" key="1">
    <source>
        <dbReference type="SAM" id="MobiDB-lite"/>
    </source>
</evidence>
<evidence type="ECO:0000313" key="2">
    <source>
        <dbReference type="EMBL" id="MBV7273127.1"/>
    </source>
</evidence>
<gene>
    <name evidence="2" type="ORF">I6U48_09420</name>
</gene>
<organism evidence="2 3">
    <name type="scientific">Clostridium thailandense</name>
    <dbReference type="NCBI Taxonomy" id="2794346"/>
    <lineage>
        <taxon>Bacteria</taxon>
        <taxon>Bacillati</taxon>
        <taxon>Bacillota</taxon>
        <taxon>Clostridia</taxon>
        <taxon>Eubacteriales</taxon>
        <taxon>Clostridiaceae</taxon>
        <taxon>Clostridium</taxon>
    </lineage>
</organism>
<evidence type="ECO:0000313" key="3">
    <source>
        <dbReference type="Proteomes" id="UP000694308"/>
    </source>
</evidence>
<protein>
    <submittedName>
        <fullName evidence="2">Uncharacterized protein</fullName>
    </submittedName>
</protein>